<evidence type="ECO:0000256" key="1">
    <source>
        <dbReference type="SAM" id="MobiDB-lite"/>
    </source>
</evidence>
<protein>
    <submittedName>
        <fullName evidence="2">Uncharacterized protein</fullName>
    </submittedName>
</protein>
<name>A0A369BAV5_9BACL</name>
<feature type="region of interest" description="Disordered" evidence="1">
    <location>
        <begin position="1"/>
        <end position="21"/>
    </location>
</feature>
<reference evidence="2 3" key="1">
    <citation type="submission" date="2018-07" db="EMBL/GenBank/DDBJ databases">
        <title>Genomic Encyclopedia of Type Strains, Phase III (KMG-III): the genomes of soil and plant-associated and newly described type strains.</title>
        <authorList>
            <person name="Whitman W."/>
        </authorList>
    </citation>
    <scope>NUCLEOTIDE SEQUENCE [LARGE SCALE GENOMIC DNA]</scope>
    <source>
        <strain evidence="2 3">CECT 8333</strain>
    </source>
</reference>
<evidence type="ECO:0000313" key="3">
    <source>
        <dbReference type="Proteomes" id="UP000253090"/>
    </source>
</evidence>
<organism evidence="2 3">
    <name type="scientific">Fontibacillus phaseoli</name>
    <dbReference type="NCBI Taxonomy" id="1416533"/>
    <lineage>
        <taxon>Bacteria</taxon>
        <taxon>Bacillati</taxon>
        <taxon>Bacillota</taxon>
        <taxon>Bacilli</taxon>
        <taxon>Bacillales</taxon>
        <taxon>Paenibacillaceae</taxon>
        <taxon>Fontibacillus</taxon>
    </lineage>
</organism>
<proteinExistence type="predicted"/>
<dbReference type="Proteomes" id="UP000253090">
    <property type="component" value="Unassembled WGS sequence"/>
</dbReference>
<gene>
    <name evidence="2" type="ORF">DFP94_10674</name>
</gene>
<sequence length="64" mass="7645">MGKDARDEKGGKKERTELPESSEVSRINLKILRNSDAIYFLFPVPYRYFLKREKRNFRYFAVGI</sequence>
<dbReference type="AlphaFoldDB" id="A0A369BAV5"/>
<comment type="caution">
    <text evidence="2">The sequence shown here is derived from an EMBL/GenBank/DDBJ whole genome shotgun (WGS) entry which is preliminary data.</text>
</comment>
<evidence type="ECO:0000313" key="2">
    <source>
        <dbReference type="EMBL" id="RCX18541.1"/>
    </source>
</evidence>
<feature type="compositionally biased region" description="Basic and acidic residues" evidence="1">
    <location>
        <begin position="1"/>
        <end position="18"/>
    </location>
</feature>
<accession>A0A369BAV5</accession>
<keyword evidence="3" id="KW-1185">Reference proteome</keyword>
<dbReference type="EMBL" id="QPJW01000006">
    <property type="protein sequence ID" value="RCX18541.1"/>
    <property type="molecule type" value="Genomic_DNA"/>
</dbReference>